<protein>
    <submittedName>
        <fullName evidence="2">Uncharacterized protein</fullName>
    </submittedName>
</protein>
<organism evidence="2 3">
    <name type="scientific">Diabrotica balteata</name>
    <name type="common">Banded cucumber beetle</name>
    <dbReference type="NCBI Taxonomy" id="107213"/>
    <lineage>
        <taxon>Eukaryota</taxon>
        <taxon>Metazoa</taxon>
        <taxon>Ecdysozoa</taxon>
        <taxon>Arthropoda</taxon>
        <taxon>Hexapoda</taxon>
        <taxon>Insecta</taxon>
        <taxon>Pterygota</taxon>
        <taxon>Neoptera</taxon>
        <taxon>Endopterygota</taxon>
        <taxon>Coleoptera</taxon>
        <taxon>Polyphaga</taxon>
        <taxon>Cucujiformia</taxon>
        <taxon>Chrysomeloidea</taxon>
        <taxon>Chrysomelidae</taxon>
        <taxon>Galerucinae</taxon>
        <taxon>Diabroticina</taxon>
        <taxon>Diabroticites</taxon>
        <taxon>Diabrotica</taxon>
    </lineage>
</organism>
<dbReference type="AlphaFoldDB" id="A0A9P0DR10"/>
<evidence type="ECO:0000313" key="2">
    <source>
        <dbReference type="EMBL" id="CAH1223178.1"/>
    </source>
</evidence>
<comment type="caution">
    <text evidence="2">The sequence shown here is derived from an EMBL/GenBank/DDBJ whole genome shotgun (WGS) entry which is preliminary data.</text>
</comment>
<name>A0A9P0DR10_DIABA</name>
<dbReference type="Proteomes" id="UP001153709">
    <property type="component" value="Unassembled WGS sequence"/>
</dbReference>
<sequence>MKVAYCLIVALVCWTASAAGPERDRVHQKIAECQKELGSTVDELDNVKLGVTTPETGKQVLCVHRKLGIMDQNGDIVPAEYKKHIEAITDDKGRLTEFQGCSTPQGENAEVKAINFDKCFQNVLQSMGRD</sequence>
<dbReference type="CDD" id="cd23992">
    <property type="entry name" value="PBP_GOBP"/>
    <property type="match status" value="1"/>
</dbReference>
<dbReference type="EMBL" id="CAKJVB030000001">
    <property type="protein sequence ID" value="CAH1223178.1"/>
    <property type="molecule type" value="Genomic_DNA"/>
</dbReference>
<dbReference type="Pfam" id="PF01395">
    <property type="entry name" value="PBP_GOBP"/>
    <property type="match status" value="1"/>
</dbReference>
<feature type="signal peptide" evidence="1">
    <location>
        <begin position="1"/>
        <end position="18"/>
    </location>
</feature>
<keyword evidence="3" id="KW-1185">Reference proteome</keyword>
<evidence type="ECO:0000313" key="3">
    <source>
        <dbReference type="Proteomes" id="UP001153709"/>
    </source>
</evidence>
<keyword evidence="1" id="KW-0732">Signal</keyword>
<dbReference type="Gene3D" id="1.10.238.20">
    <property type="entry name" value="Pheromone/general odorant binding protein domain"/>
    <property type="match status" value="1"/>
</dbReference>
<reference evidence="2" key="1">
    <citation type="submission" date="2022-01" db="EMBL/GenBank/DDBJ databases">
        <authorList>
            <person name="King R."/>
        </authorList>
    </citation>
    <scope>NUCLEOTIDE SEQUENCE</scope>
</reference>
<dbReference type="GO" id="GO:0005549">
    <property type="term" value="F:odorant binding"/>
    <property type="evidence" value="ECO:0007669"/>
    <property type="project" value="InterPro"/>
</dbReference>
<accession>A0A9P0DR10</accession>
<evidence type="ECO:0000256" key="1">
    <source>
        <dbReference type="SAM" id="SignalP"/>
    </source>
</evidence>
<gene>
    <name evidence="2" type="ORF">DIABBA_LOCUS28</name>
</gene>
<dbReference type="SUPFAM" id="SSF47565">
    <property type="entry name" value="Insect pheromone/odorant-binding proteins"/>
    <property type="match status" value="1"/>
</dbReference>
<dbReference type="InterPro" id="IPR006170">
    <property type="entry name" value="PBP/GOBP"/>
</dbReference>
<feature type="chain" id="PRO_5040334228" evidence="1">
    <location>
        <begin position="19"/>
        <end position="130"/>
    </location>
</feature>
<dbReference type="OrthoDB" id="6693014at2759"/>
<dbReference type="InterPro" id="IPR036728">
    <property type="entry name" value="PBP_GOBP_sf"/>
</dbReference>
<proteinExistence type="predicted"/>